<comment type="similarity">
    <text evidence="1">Belongs to the cyclin family.</text>
</comment>
<dbReference type="GO" id="GO:0006357">
    <property type="term" value="P:regulation of transcription by RNA polymerase II"/>
    <property type="evidence" value="ECO:0007669"/>
    <property type="project" value="InterPro"/>
</dbReference>
<dbReference type="GO" id="GO:0016538">
    <property type="term" value="F:cyclin-dependent protein serine/threonine kinase regulator activity"/>
    <property type="evidence" value="ECO:0007669"/>
    <property type="project" value="InterPro"/>
</dbReference>
<evidence type="ECO:0000313" key="3">
    <source>
        <dbReference type="EMBL" id="ACO69628.1"/>
    </source>
</evidence>
<feature type="domain" description="Cyclin-like" evidence="2">
    <location>
        <begin position="156"/>
        <end position="241"/>
    </location>
</feature>
<dbReference type="OMA" id="WEDVWSV"/>
<evidence type="ECO:0000313" key="4">
    <source>
        <dbReference type="Proteomes" id="UP000002009"/>
    </source>
</evidence>
<dbReference type="Pfam" id="PF00134">
    <property type="entry name" value="Cyclin_N"/>
    <property type="match status" value="1"/>
</dbReference>
<dbReference type="InterPro" id="IPR006671">
    <property type="entry name" value="Cyclin_N"/>
</dbReference>
<dbReference type="AlphaFoldDB" id="C1FHY1"/>
<dbReference type="InterPro" id="IPR043198">
    <property type="entry name" value="Cyclin/Ssn8"/>
</dbReference>
<dbReference type="FunFam" id="1.10.472.10:FF:000031">
    <property type="entry name" value="cyclin-L1-1-like isoform X1"/>
    <property type="match status" value="1"/>
</dbReference>
<sequence>MIVTNVDNFYVTDDRIINSPSRERGVSEEDEFAMRVHGCELVQEAAVLLKASQQVACTGQVLLHRFYAKRSMVKFDVRRVAATSVFLACKLEECPRKLRDVVNVFHRMSRRREKKPLTHLEYFSKRYEDIKADLVRVERHMLREFGFCIHAEHPHKFVLNYLRMMGQDSAMMNAAWKIANDSLRTTLCIRFKAYKVAVACIYLAARKLRVVLPEDPPWWDLFDVTKEQIEMMCESVLAVYELGKTEYVALGPEPPPGATSPTKPR</sequence>
<dbReference type="eggNOG" id="KOG0835">
    <property type="taxonomic scope" value="Eukaryota"/>
</dbReference>
<dbReference type="EMBL" id="CP001576">
    <property type="protein sequence ID" value="ACO69628.1"/>
    <property type="molecule type" value="Genomic_DNA"/>
</dbReference>
<dbReference type="FunCoup" id="C1FHY1">
    <property type="interactions" value="1852"/>
</dbReference>
<dbReference type="SUPFAM" id="SSF47954">
    <property type="entry name" value="Cyclin-like"/>
    <property type="match status" value="2"/>
</dbReference>
<dbReference type="RefSeq" id="XP_002508370.1">
    <property type="nucleotide sequence ID" value="XM_002508324.1"/>
</dbReference>
<dbReference type="CDD" id="cd20532">
    <property type="entry name" value="CYCLIN_CCNL_rpt1"/>
    <property type="match status" value="1"/>
</dbReference>
<dbReference type="InParanoid" id="C1FHY1"/>
<gene>
    <name evidence="3" type="primary">CYCD1</name>
    <name evidence="3" type="ORF">MICPUN_61685</name>
</gene>
<dbReference type="STRING" id="296587.C1FHY1"/>
<evidence type="ECO:0000259" key="2">
    <source>
        <dbReference type="SMART" id="SM00385"/>
    </source>
</evidence>
<proteinExistence type="inferred from homology"/>
<protein>
    <recommendedName>
        <fullName evidence="2">Cyclin-like domain-containing protein</fullName>
    </recommendedName>
</protein>
<name>C1FHY1_MICCC</name>
<dbReference type="OrthoDB" id="10264655at2759"/>
<dbReference type="KEGG" id="mis:MICPUN_61685"/>
<dbReference type="InterPro" id="IPR036915">
    <property type="entry name" value="Cyclin-like_sf"/>
</dbReference>
<dbReference type="InterPro" id="IPR013763">
    <property type="entry name" value="Cyclin-like_dom"/>
</dbReference>
<dbReference type="SMART" id="SM00385">
    <property type="entry name" value="CYCLIN"/>
    <property type="match status" value="2"/>
</dbReference>
<dbReference type="GeneID" id="8246916"/>
<keyword evidence="1" id="KW-0195">Cyclin</keyword>
<feature type="domain" description="Cyclin-like" evidence="2">
    <location>
        <begin position="40"/>
        <end position="143"/>
    </location>
</feature>
<dbReference type="PIRSF" id="PIRSF036580">
    <property type="entry name" value="Cyclin_L"/>
    <property type="match status" value="1"/>
</dbReference>
<dbReference type="Gene3D" id="1.10.472.10">
    <property type="entry name" value="Cyclin-like"/>
    <property type="match status" value="2"/>
</dbReference>
<organism evidence="3 4">
    <name type="scientific">Micromonas commoda (strain RCC299 / NOUM17 / CCMP2709)</name>
    <name type="common">Picoplanktonic green alga</name>
    <dbReference type="NCBI Taxonomy" id="296587"/>
    <lineage>
        <taxon>Eukaryota</taxon>
        <taxon>Viridiplantae</taxon>
        <taxon>Chlorophyta</taxon>
        <taxon>Mamiellophyceae</taxon>
        <taxon>Mamiellales</taxon>
        <taxon>Mamiellaceae</taxon>
        <taxon>Micromonas</taxon>
    </lineage>
</organism>
<keyword evidence="4" id="KW-1185">Reference proteome</keyword>
<reference evidence="3 4" key="1">
    <citation type="journal article" date="2009" name="Science">
        <title>Green evolution and dynamic adaptations revealed by genomes of the marine picoeukaryotes Micromonas.</title>
        <authorList>
            <person name="Worden A.Z."/>
            <person name="Lee J.H."/>
            <person name="Mock T."/>
            <person name="Rouze P."/>
            <person name="Simmons M.P."/>
            <person name="Aerts A.L."/>
            <person name="Allen A.E."/>
            <person name="Cuvelier M.L."/>
            <person name="Derelle E."/>
            <person name="Everett M.V."/>
            <person name="Foulon E."/>
            <person name="Grimwood J."/>
            <person name="Gundlach H."/>
            <person name="Henrissat B."/>
            <person name="Napoli C."/>
            <person name="McDonald S.M."/>
            <person name="Parker M.S."/>
            <person name="Rombauts S."/>
            <person name="Salamov A."/>
            <person name="Von Dassow P."/>
            <person name="Badger J.H."/>
            <person name="Coutinho P.M."/>
            <person name="Demir E."/>
            <person name="Dubchak I."/>
            <person name="Gentemann C."/>
            <person name="Eikrem W."/>
            <person name="Gready J.E."/>
            <person name="John U."/>
            <person name="Lanier W."/>
            <person name="Lindquist E.A."/>
            <person name="Lucas S."/>
            <person name="Mayer K.F."/>
            <person name="Moreau H."/>
            <person name="Not F."/>
            <person name="Otillar R."/>
            <person name="Panaud O."/>
            <person name="Pangilinan J."/>
            <person name="Paulsen I."/>
            <person name="Piegu B."/>
            <person name="Poliakov A."/>
            <person name="Robbens S."/>
            <person name="Schmutz J."/>
            <person name="Toulza E."/>
            <person name="Wyss T."/>
            <person name="Zelensky A."/>
            <person name="Zhou K."/>
            <person name="Armbrust E.V."/>
            <person name="Bhattacharya D."/>
            <person name="Goodenough U.W."/>
            <person name="Van de Peer Y."/>
            <person name="Grigoriev I.V."/>
        </authorList>
    </citation>
    <scope>NUCLEOTIDE SEQUENCE [LARGE SCALE GENOMIC DNA]</scope>
    <source>
        <strain evidence="4">RCC299 / NOUM17</strain>
    </source>
</reference>
<accession>C1FHY1</accession>
<dbReference type="Proteomes" id="UP000002009">
    <property type="component" value="Chromosome 10"/>
</dbReference>
<dbReference type="PANTHER" id="PTHR10026">
    <property type="entry name" value="CYCLIN"/>
    <property type="match status" value="1"/>
</dbReference>
<dbReference type="Pfam" id="PF21797">
    <property type="entry name" value="CycT2-like_C"/>
    <property type="match status" value="1"/>
</dbReference>
<evidence type="ECO:0000256" key="1">
    <source>
        <dbReference type="RuleBase" id="RU000383"/>
    </source>
</evidence>